<dbReference type="AlphaFoldDB" id="A0A345ZC71"/>
<name>A0A345ZC71_9BACT</name>
<dbReference type="RefSeq" id="WP_115585903.1">
    <property type="nucleotide sequence ID" value="NZ_CP025544.1"/>
</dbReference>
<dbReference type="OrthoDB" id="9813491at2"/>
<evidence type="ECO:0000313" key="1">
    <source>
        <dbReference type="EMBL" id="AXK60888.1"/>
    </source>
</evidence>
<organism evidence="1 2">
    <name type="scientific">Candidatus Chromulinivorax destructor</name>
    <dbReference type="NCBI Taxonomy" id="2066483"/>
    <lineage>
        <taxon>Bacteria</taxon>
        <taxon>Candidatus Babelota</taxon>
        <taxon>Candidatus Babeliae</taxon>
        <taxon>Candidatus Babeliales</taxon>
        <taxon>Candidatus Chromulinivoraceae</taxon>
        <taxon>Candidatus Chromulinivorax</taxon>
    </lineage>
</organism>
<dbReference type="CDD" id="cd11532">
    <property type="entry name" value="NTP-PPase_COG4997"/>
    <property type="match status" value="1"/>
</dbReference>
<protein>
    <recommendedName>
        <fullName evidence="3">Phosphoribosyl-ATP pyrophosphohydrolase</fullName>
    </recommendedName>
</protein>
<gene>
    <name evidence="1" type="ORF">C0J27_04040</name>
</gene>
<dbReference type="EMBL" id="CP025544">
    <property type="protein sequence ID" value="AXK60888.1"/>
    <property type="molecule type" value="Genomic_DNA"/>
</dbReference>
<keyword evidence="2" id="KW-1185">Reference proteome</keyword>
<evidence type="ECO:0008006" key="3">
    <source>
        <dbReference type="Google" id="ProtNLM"/>
    </source>
</evidence>
<dbReference type="KEGG" id="cdes:C0J27_04040"/>
<reference evidence="1 2" key="1">
    <citation type="submission" date="2017-12" db="EMBL/GenBank/DDBJ databases">
        <title>Chromulinavorax destructans is a abundant pathogen of dominant heterotrophic picoflagllates.</title>
        <authorList>
            <person name="Deeg C.M."/>
            <person name="Zimmer M."/>
            <person name="Suttle C.A."/>
        </authorList>
    </citation>
    <scope>NUCLEOTIDE SEQUENCE [LARGE SCALE GENOMIC DNA]</scope>
    <source>
        <strain evidence="1 2">SeV1</strain>
    </source>
</reference>
<dbReference type="SUPFAM" id="SSF101386">
    <property type="entry name" value="all-alpha NTP pyrophosphatases"/>
    <property type="match status" value="1"/>
</dbReference>
<sequence length="154" mass="17763">MVMRKFYQNKLWRSKLADQREQDGAIVHLIPLTDAEYGDELALKLIEEADEVYEAESMDVMKEEIVDILEAIDCLLALHNISHDEIAALKEKKLLEFGSYTNRNLVEYVEYPDGSKEALECLEKSEKYPELFEDENQTLTTEDACCSDDEECSI</sequence>
<proteinExistence type="predicted"/>
<dbReference type="Proteomes" id="UP000254834">
    <property type="component" value="Chromosome"/>
</dbReference>
<accession>A0A345ZC71</accession>
<evidence type="ECO:0000313" key="2">
    <source>
        <dbReference type="Proteomes" id="UP000254834"/>
    </source>
</evidence>
<dbReference type="InterPro" id="IPR038735">
    <property type="entry name" value="MSMEG_1276-like_NTP-PPase_dom"/>
</dbReference>